<evidence type="ECO:0000256" key="1">
    <source>
        <dbReference type="SAM" id="MobiDB-lite"/>
    </source>
</evidence>
<dbReference type="Proteomes" id="UP000245956">
    <property type="component" value="Unassembled WGS sequence"/>
</dbReference>
<protein>
    <submittedName>
        <fullName evidence="2">Uncharacterized protein</fullName>
    </submittedName>
</protein>
<sequence>MLCQRIPTTKAPLPAYSPTWELAALPWCHWLLALRSITVGTSRDLVAATRHTANWRDEGGVGTHPRNDVERVTWPVAANDKQRLDGRKRRTRQHEMPPDDVRKPTLAGT</sequence>
<gene>
    <name evidence="2" type="ORF">PCL_07306</name>
</gene>
<proteinExistence type="predicted"/>
<feature type="compositionally biased region" description="Basic and acidic residues" evidence="1">
    <location>
        <begin position="93"/>
        <end position="103"/>
    </location>
</feature>
<dbReference type="AlphaFoldDB" id="A0A2U3DSN6"/>
<organism evidence="2 3">
    <name type="scientific">Purpureocillium lilacinum</name>
    <name type="common">Paecilomyces lilacinus</name>
    <dbReference type="NCBI Taxonomy" id="33203"/>
    <lineage>
        <taxon>Eukaryota</taxon>
        <taxon>Fungi</taxon>
        <taxon>Dikarya</taxon>
        <taxon>Ascomycota</taxon>
        <taxon>Pezizomycotina</taxon>
        <taxon>Sordariomycetes</taxon>
        <taxon>Hypocreomycetidae</taxon>
        <taxon>Hypocreales</taxon>
        <taxon>Ophiocordycipitaceae</taxon>
        <taxon>Purpureocillium</taxon>
    </lineage>
</organism>
<dbReference type="EMBL" id="LCWV01000036">
    <property type="protein sequence ID" value="PWI65256.1"/>
    <property type="molecule type" value="Genomic_DNA"/>
</dbReference>
<accession>A0A2U3DSN6</accession>
<evidence type="ECO:0000313" key="3">
    <source>
        <dbReference type="Proteomes" id="UP000245956"/>
    </source>
</evidence>
<reference evidence="2 3" key="1">
    <citation type="journal article" date="2016" name="Front. Microbiol.">
        <title>Genome and transcriptome sequences reveal the specific parasitism of the nematophagous Purpureocillium lilacinum 36-1.</title>
        <authorList>
            <person name="Xie J."/>
            <person name="Li S."/>
            <person name="Mo C."/>
            <person name="Xiao X."/>
            <person name="Peng D."/>
            <person name="Wang G."/>
            <person name="Xiao Y."/>
        </authorList>
    </citation>
    <scope>NUCLEOTIDE SEQUENCE [LARGE SCALE GENOMIC DNA]</scope>
    <source>
        <strain evidence="2 3">36-1</strain>
    </source>
</reference>
<feature type="region of interest" description="Disordered" evidence="1">
    <location>
        <begin position="55"/>
        <end position="109"/>
    </location>
</feature>
<evidence type="ECO:0000313" key="2">
    <source>
        <dbReference type="EMBL" id="PWI65256.1"/>
    </source>
</evidence>
<comment type="caution">
    <text evidence="2">The sequence shown here is derived from an EMBL/GenBank/DDBJ whole genome shotgun (WGS) entry which is preliminary data.</text>
</comment>
<name>A0A2U3DSN6_PURLI</name>
<feature type="compositionally biased region" description="Basic and acidic residues" evidence="1">
    <location>
        <begin position="55"/>
        <end position="71"/>
    </location>
</feature>